<protein>
    <recommendedName>
        <fullName evidence="2">UspA domain-containing protein</fullName>
    </recommendedName>
</protein>
<comment type="caution">
    <text evidence="1">The sequence shown here is derived from an EMBL/GenBank/DDBJ whole genome shotgun (WGS) entry which is preliminary data.</text>
</comment>
<dbReference type="AlphaFoldDB" id="A0A645J8C8"/>
<dbReference type="SUPFAM" id="SSF52402">
    <property type="entry name" value="Adenine nucleotide alpha hydrolases-like"/>
    <property type="match status" value="1"/>
</dbReference>
<organism evidence="1">
    <name type="scientific">bioreactor metagenome</name>
    <dbReference type="NCBI Taxonomy" id="1076179"/>
    <lineage>
        <taxon>unclassified sequences</taxon>
        <taxon>metagenomes</taxon>
        <taxon>ecological metagenomes</taxon>
    </lineage>
</organism>
<name>A0A645J8C8_9ZZZZ</name>
<evidence type="ECO:0000313" key="1">
    <source>
        <dbReference type="EMBL" id="MPN55743.1"/>
    </source>
</evidence>
<gene>
    <name evidence="1" type="ORF">SDC9_203427</name>
</gene>
<accession>A0A645J8C8</accession>
<proteinExistence type="predicted"/>
<evidence type="ECO:0008006" key="2">
    <source>
        <dbReference type="Google" id="ProtNLM"/>
    </source>
</evidence>
<sequence length="158" mass="16878">MNPIIVYVDDATYAQPMLEALAGSSQAASSHWLLVACAPRMTHRVSKWVSHRARENWRGKWADKLFAALMPVMATTGGKVTAVLAKGPLTELVAELQQEHGAAQIIDARRPKQEAVQAAPVKANAKTGATTGGRWNLPGTMAAIAAMMGFVIDDSLSI</sequence>
<dbReference type="EMBL" id="VSSQ01125314">
    <property type="protein sequence ID" value="MPN55743.1"/>
    <property type="molecule type" value="Genomic_DNA"/>
</dbReference>
<reference evidence="1" key="1">
    <citation type="submission" date="2019-08" db="EMBL/GenBank/DDBJ databases">
        <authorList>
            <person name="Kucharzyk K."/>
            <person name="Murdoch R.W."/>
            <person name="Higgins S."/>
            <person name="Loffler F."/>
        </authorList>
    </citation>
    <scope>NUCLEOTIDE SEQUENCE</scope>
</reference>